<dbReference type="AlphaFoldDB" id="A0A382YX58"/>
<dbReference type="PROSITE" id="PS51257">
    <property type="entry name" value="PROKAR_LIPOPROTEIN"/>
    <property type="match status" value="1"/>
</dbReference>
<accession>A0A382YX58</accession>
<dbReference type="PANTHER" id="PTHR10668:SF103">
    <property type="entry name" value="PYRIDINE NUCLEOTIDE-DISULFIDE OXIDOREDUCTASE DOMAIN-CONTAINING PROTEIN 2"/>
    <property type="match status" value="1"/>
</dbReference>
<feature type="non-terminal residue" evidence="1">
    <location>
        <position position="238"/>
    </location>
</feature>
<dbReference type="GO" id="GO:0005829">
    <property type="term" value="C:cytosol"/>
    <property type="evidence" value="ECO:0007669"/>
    <property type="project" value="TreeGrafter"/>
</dbReference>
<organism evidence="1">
    <name type="scientific">marine metagenome</name>
    <dbReference type="NCBI Taxonomy" id="408172"/>
    <lineage>
        <taxon>unclassified sequences</taxon>
        <taxon>metagenomes</taxon>
        <taxon>ecological metagenomes</taxon>
    </lineage>
</organism>
<dbReference type="Gene3D" id="3.50.50.60">
    <property type="entry name" value="FAD/NAD(P)-binding domain"/>
    <property type="match status" value="1"/>
</dbReference>
<dbReference type="PRINTS" id="PR00419">
    <property type="entry name" value="ADXRDTASE"/>
</dbReference>
<reference evidence="1" key="1">
    <citation type="submission" date="2018-05" db="EMBL/GenBank/DDBJ databases">
        <authorList>
            <person name="Lanie J.A."/>
            <person name="Ng W.-L."/>
            <person name="Kazmierczak K.M."/>
            <person name="Andrzejewski T.M."/>
            <person name="Davidsen T.M."/>
            <person name="Wayne K.J."/>
            <person name="Tettelin H."/>
            <person name="Glass J.I."/>
            <person name="Rusch D."/>
            <person name="Podicherti R."/>
            <person name="Tsui H.-C.T."/>
            <person name="Winkler M.E."/>
        </authorList>
    </citation>
    <scope>NUCLEOTIDE SEQUENCE</scope>
</reference>
<dbReference type="InterPro" id="IPR036188">
    <property type="entry name" value="FAD/NAD-bd_sf"/>
</dbReference>
<dbReference type="SUPFAM" id="SSF51905">
    <property type="entry name" value="FAD/NAD(P)-binding domain"/>
    <property type="match status" value="1"/>
</dbReference>
<proteinExistence type="predicted"/>
<protein>
    <recommendedName>
        <fullName evidence="2">FAD dependent oxidoreductase domain-containing protein</fullName>
    </recommendedName>
</protein>
<dbReference type="Pfam" id="PF13450">
    <property type="entry name" value="NAD_binding_8"/>
    <property type="match status" value="1"/>
</dbReference>
<evidence type="ECO:0000313" key="1">
    <source>
        <dbReference type="EMBL" id="SVD87711.1"/>
    </source>
</evidence>
<dbReference type="EMBL" id="UINC01179168">
    <property type="protein sequence ID" value="SVD87711.1"/>
    <property type="molecule type" value="Genomic_DNA"/>
</dbReference>
<sequence length="238" mass="25932">MDTLASRYDVAIVGGGHNGLVAACYLAKAGLSVLVLERNSELGGATRSAYAFEGFEAKLSVYAYLVSLFPQKIVDDLGLNLQLKSRQTASYTPAIEGGHLNELLLRNDSPDQNREAFVSLTGDESDYEGYLELQAMQERLASVVWPSLTEPLVSKEEMRGRLDAEGQRSWQSFVEQPLGEVIESKVASDLVRGLVFTDAKIGVSTHPHAPSLLQNRCFLYHVIGRGTGEWQVPVGGMG</sequence>
<dbReference type="PANTHER" id="PTHR10668">
    <property type="entry name" value="PHYTOENE DEHYDROGENASE"/>
    <property type="match status" value="1"/>
</dbReference>
<evidence type="ECO:0008006" key="2">
    <source>
        <dbReference type="Google" id="ProtNLM"/>
    </source>
</evidence>
<gene>
    <name evidence="1" type="ORF">METZ01_LOCUS440565</name>
</gene>
<name>A0A382YX58_9ZZZZ</name>